<dbReference type="AlphaFoldDB" id="A0A0F9IHX4"/>
<dbReference type="InterPro" id="IPR036086">
    <property type="entry name" value="ParB/Sulfiredoxin_sf"/>
</dbReference>
<organism evidence="3">
    <name type="scientific">marine sediment metagenome</name>
    <dbReference type="NCBI Taxonomy" id="412755"/>
    <lineage>
        <taxon>unclassified sequences</taxon>
        <taxon>metagenomes</taxon>
        <taxon>ecological metagenomes</taxon>
    </lineage>
</organism>
<accession>A0A0F9IHX4</accession>
<dbReference type="InterPro" id="IPR052933">
    <property type="entry name" value="DNA_Protect_Modify"/>
</dbReference>
<name>A0A0F9IHX4_9ZZZZ</name>
<feature type="compositionally biased region" description="Basic and acidic residues" evidence="2">
    <location>
        <begin position="371"/>
        <end position="384"/>
    </location>
</feature>
<dbReference type="InterPro" id="IPR029063">
    <property type="entry name" value="SAM-dependent_MTases_sf"/>
</dbReference>
<feature type="coiled-coil region" evidence="1">
    <location>
        <begin position="314"/>
        <end position="363"/>
    </location>
</feature>
<sequence length="1077" mass="114627">MAVKLPEGFSAVDDDPDIPEGFSLAPEDTGDPAAVAILGAGVNRAREVAEKLRDLSVSAGIEAQRALPAVKDAAKGLGKFPGPQETVSEVAGTIGAGLEKVEEISAEGATMFLSALALAHEKEDQLLGTRSNINERIAIDFETGMAKARALAPVEEGEQPLSEITNRAITETFYETRKFLFESIPVTPLEVAEFAVGAKAIGAGFSLIARSFPRAAAVLAGEASAAPGALFKELPIAAQSEITSFIFKIRKALGIAPKTPLVRLDVEMVAQALSKSTTISPEAARLRAGLRQQGISRSDMLKADDRLFAEMNRIRGLKSNAKKLKAQGEAAAAQPEATLATALKEAEAEIQAEATEAVKAETAAAASKLKRDAAKAKETKDATPKKAAPVKPPEAAPEVQKTVREIKEETRGLKPVGKKVDGRIVLEDIPNQSSITASIPKPEILEGVREVLFSSFETQEGKTSKRALALAEKIKESGEISPLIVVVDEDGPYILEGANRFDALRELGAKSFPAQVVLDFDPAPAPTTQTDIDRGEVPAAITEDEFGLQTSEPVESAAPIAPDTPILEKVEELSGDFKAGGRITATMPGRKFIDGIVKSVTPEGILVEVEGASVSLSDPTLSEGPSGEIISTGGVLGEDLFIPFPEGIEKPLTLEGAEAKLIGEPTDEPIPETIQPAAKIPSPGRAEGFGPPGAKGIFPLELQSPTALHGAEATGYASAKSTTGGRADQRGRRQPIEEVGEEERVLEGERGADSPGDAREGMDPPTPGVGEAGPPRQRSAPTPGRNHRIEVGAEIPPTPVKKYDANVNAIKILKDLEAVGRLATAEEKNALAQFVGWGGLPQAFDQYQTGPWQKRYDEIKELLTPEEYAAARASTPNAHFTSYEVIGKIYEATAKLGFKGGRILEPSMGVGNFFGKLPAEIAASRLTGVELDKITGRIAKQLYPDADIRVQGFEDSRFPDNFFDIAVSNVPFGNFPVADKRYAKTGMTGSIHNYFFAKSLDKVRPGGLLVFITSRFTMDSVSSGARSYIAERADLVDAFRLPDTAFKKNAGTEVVWDLLFFRKKIPGEEFAAEQLLQ</sequence>
<dbReference type="Gene3D" id="3.90.1530.10">
    <property type="entry name" value="Conserved hypothetical protein from pyrococcus furiosus pfu- 392566-001, ParB domain"/>
    <property type="match status" value="1"/>
</dbReference>
<gene>
    <name evidence="3" type="ORF">LCGC14_1577810</name>
</gene>
<feature type="compositionally biased region" description="Basic and acidic residues" evidence="2">
    <location>
        <begin position="727"/>
        <end position="762"/>
    </location>
</feature>
<evidence type="ECO:0000256" key="1">
    <source>
        <dbReference type="SAM" id="Coils"/>
    </source>
</evidence>
<dbReference type="SUPFAM" id="SSF110849">
    <property type="entry name" value="ParB/Sulfiredoxin"/>
    <property type="match status" value="1"/>
</dbReference>
<dbReference type="SUPFAM" id="SSF53335">
    <property type="entry name" value="S-adenosyl-L-methionine-dependent methyltransferases"/>
    <property type="match status" value="1"/>
</dbReference>
<dbReference type="EMBL" id="LAZR01012382">
    <property type="protein sequence ID" value="KKM27132.1"/>
    <property type="molecule type" value="Genomic_DNA"/>
</dbReference>
<dbReference type="PANTHER" id="PTHR41313">
    <property type="entry name" value="ADENINE-SPECIFIC METHYLTRANSFERASE"/>
    <property type="match status" value="1"/>
</dbReference>
<keyword evidence="1" id="KW-0175">Coiled coil</keyword>
<dbReference type="Gene3D" id="3.40.50.150">
    <property type="entry name" value="Vaccinia Virus protein VP39"/>
    <property type="match status" value="1"/>
</dbReference>
<feature type="region of interest" description="Disordered" evidence="2">
    <location>
        <begin position="371"/>
        <end position="400"/>
    </location>
</feature>
<feature type="region of interest" description="Disordered" evidence="2">
    <location>
        <begin position="1"/>
        <end position="21"/>
    </location>
</feature>
<comment type="caution">
    <text evidence="3">The sequence shown here is derived from an EMBL/GenBank/DDBJ whole genome shotgun (WGS) entry which is preliminary data.</text>
</comment>
<evidence type="ECO:0000313" key="3">
    <source>
        <dbReference type="EMBL" id="KKM27132.1"/>
    </source>
</evidence>
<proteinExistence type="predicted"/>
<dbReference type="PANTHER" id="PTHR41313:SF1">
    <property type="entry name" value="DNA METHYLASE ADENINE-SPECIFIC DOMAIN-CONTAINING PROTEIN"/>
    <property type="match status" value="1"/>
</dbReference>
<protein>
    <submittedName>
        <fullName evidence="3">Uncharacterized protein</fullName>
    </submittedName>
</protein>
<evidence type="ECO:0000256" key="2">
    <source>
        <dbReference type="SAM" id="MobiDB-lite"/>
    </source>
</evidence>
<reference evidence="3" key="1">
    <citation type="journal article" date="2015" name="Nature">
        <title>Complex archaea that bridge the gap between prokaryotes and eukaryotes.</title>
        <authorList>
            <person name="Spang A."/>
            <person name="Saw J.H."/>
            <person name="Jorgensen S.L."/>
            <person name="Zaremba-Niedzwiedzka K."/>
            <person name="Martijn J."/>
            <person name="Lind A.E."/>
            <person name="van Eijk R."/>
            <person name="Schleper C."/>
            <person name="Guy L."/>
            <person name="Ettema T.J."/>
        </authorList>
    </citation>
    <scope>NUCLEOTIDE SEQUENCE</scope>
</reference>
<feature type="region of interest" description="Disordered" evidence="2">
    <location>
        <begin position="677"/>
        <end position="796"/>
    </location>
</feature>
<dbReference type="PRINTS" id="PR00507">
    <property type="entry name" value="N12N6MTFRASE"/>
</dbReference>
<feature type="non-terminal residue" evidence="3">
    <location>
        <position position="1077"/>
    </location>
</feature>